<gene>
    <name evidence="1" type="ORF">JAAARDRAFT_345927</name>
</gene>
<reference evidence="2" key="1">
    <citation type="journal article" date="2014" name="Proc. Natl. Acad. Sci. U.S.A.">
        <title>Extensive sampling of basidiomycete genomes demonstrates inadequacy of the white-rot/brown-rot paradigm for wood decay fungi.</title>
        <authorList>
            <person name="Riley R."/>
            <person name="Salamov A.A."/>
            <person name="Brown D.W."/>
            <person name="Nagy L.G."/>
            <person name="Floudas D."/>
            <person name="Held B.W."/>
            <person name="Levasseur A."/>
            <person name="Lombard V."/>
            <person name="Morin E."/>
            <person name="Otillar R."/>
            <person name="Lindquist E.A."/>
            <person name="Sun H."/>
            <person name="LaButti K.M."/>
            <person name="Schmutz J."/>
            <person name="Jabbour D."/>
            <person name="Luo H."/>
            <person name="Baker S.E."/>
            <person name="Pisabarro A.G."/>
            <person name="Walton J.D."/>
            <person name="Blanchette R.A."/>
            <person name="Henrissat B."/>
            <person name="Martin F."/>
            <person name="Cullen D."/>
            <person name="Hibbett D.S."/>
            <person name="Grigoriev I.V."/>
        </authorList>
    </citation>
    <scope>NUCLEOTIDE SEQUENCE [LARGE SCALE GENOMIC DNA]</scope>
    <source>
        <strain evidence="2">MUCL 33604</strain>
    </source>
</reference>
<sequence length="80" mass="9389">MTSPFHTTLFQLGQGDPQCWRRSMRTHGRLKYFMSALRPFHTLSWDSDRCSLLIYLGSRKMISPCKGQKFSVYETTKLLL</sequence>
<dbReference type="InParanoid" id="A0A067PKB0"/>
<proteinExistence type="predicted"/>
<name>A0A067PKB0_9AGAM</name>
<protein>
    <submittedName>
        <fullName evidence="1">Uncharacterized protein</fullName>
    </submittedName>
</protein>
<evidence type="ECO:0000313" key="2">
    <source>
        <dbReference type="Proteomes" id="UP000027265"/>
    </source>
</evidence>
<keyword evidence="2" id="KW-1185">Reference proteome</keyword>
<dbReference type="Proteomes" id="UP000027265">
    <property type="component" value="Unassembled WGS sequence"/>
</dbReference>
<organism evidence="1 2">
    <name type="scientific">Jaapia argillacea MUCL 33604</name>
    <dbReference type="NCBI Taxonomy" id="933084"/>
    <lineage>
        <taxon>Eukaryota</taxon>
        <taxon>Fungi</taxon>
        <taxon>Dikarya</taxon>
        <taxon>Basidiomycota</taxon>
        <taxon>Agaricomycotina</taxon>
        <taxon>Agaricomycetes</taxon>
        <taxon>Agaricomycetidae</taxon>
        <taxon>Jaapiales</taxon>
        <taxon>Jaapiaceae</taxon>
        <taxon>Jaapia</taxon>
    </lineage>
</organism>
<accession>A0A067PKB0</accession>
<dbReference type="EMBL" id="KL197726">
    <property type="protein sequence ID" value="KDQ55254.1"/>
    <property type="molecule type" value="Genomic_DNA"/>
</dbReference>
<evidence type="ECO:0000313" key="1">
    <source>
        <dbReference type="EMBL" id="KDQ55254.1"/>
    </source>
</evidence>
<dbReference type="AlphaFoldDB" id="A0A067PKB0"/>
<dbReference type="HOGENOM" id="CLU_2590090_0_0_1"/>